<dbReference type="AlphaFoldDB" id="A0A5N6EPM1"/>
<reference evidence="1 2" key="1">
    <citation type="submission" date="2019-04" db="EMBL/GenBank/DDBJ databases">
        <title>Fungal friends and foes A comparative genomics study of 23 Aspergillus species from section Flavi.</title>
        <authorList>
            <consortium name="DOE Joint Genome Institute"/>
            <person name="Kjaerbolling I."/>
            <person name="Vesth T.C."/>
            <person name="Frisvad J.C."/>
            <person name="Nybo J.L."/>
            <person name="Theobald S."/>
            <person name="Kildgaard S."/>
            <person name="Petersen T.I."/>
            <person name="Kuo A."/>
            <person name="Sato A."/>
            <person name="Lyhne E.K."/>
            <person name="Kogle M.E."/>
            <person name="Wiebenga A."/>
            <person name="Kun R.S."/>
            <person name="Lubbers R.J."/>
            <person name="Makela M.R."/>
            <person name="Barry K."/>
            <person name="Chovatia M."/>
            <person name="Clum A."/>
            <person name="Daum C."/>
            <person name="Haridas S."/>
            <person name="He G."/>
            <person name="LaButti K."/>
            <person name="Lipzen A."/>
            <person name="Mondo S."/>
            <person name="Pangilinan J."/>
            <person name="Riley R."/>
            <person name="Salamov A."/>
            <person name="Simmons B.A."/>
            <person name="Magnuson J.K."/>
            <person name="Henrissat B."/>
            <person name="Mortensen U.H."/>
            <person name="Larsen T.O."/>
            <person name="De vries R.P."/>
            <person name="Grigoriev I.V."/>
            <person name="Machida M."/>
            <person name="Baker S.E."/>
            <person name="Andersen M.R."/>
        </authorList>
    </citation>
    <scope>NUCLEOTIDE SEQUENCE [LARGE SCALE GENOMIC DNA]</scope>
    <source>
        <strain evidence="1 2">CBS 126849</strain>
    </source>
</reference>
<accession>A0A5N6EPM1</accession>
<proteinExistence type="predicted"/>
<organism evidence="1 2">
    <name type="scientific">Aspergillus novoparasiticus</name>
    <dbReference type="NCBI Taxonomy" id="986946"/>
    <lineage>
        <taxon>Eukaryota</taxon>
        <taxon>Fungi</taxon>
        <taxon>Dikarya</taxon>
        <taxon>Ascomycota</taxon>
        <taxon>Pezizomycotina</taxon>
        <taxon>Eurotiomycetes</taxon>
        <taxon>Eurotiomycetidae</taxon>
        <taxon>Eurotiales</taxon>
        <taxon>Aspergillaceae</taxon>
        <taxon>Aspergillus</taxon>
        <taxon>Aspergillus subgen. Circumdati</taxon>
    </lineage>
</organism>
<keyword evidence="2" id="KW-1185">Reference proteome</keyword>
<dbReference type="PANTHER" id="PTHR33266:SF1">
    <property type="entry name" value="F-BOX DOMAIN-CONTAINING PROTEIN"/>
    <property type="match status" value="1"/>
</dbReference>
<dbReference type="EMBL" id="ML733440">
    <property type="protein sequence ID" value="KAB8219267.1"/>
    <property type="molecule type" value="Genomic_DNA"/>
</dbReference>
<dbReference type="Proteomes" id="UP000326799">
    <property type="component" value="Unassembled WGS sequence"/>
</dbReference>
<protein>
    <submittedName>
        <fullName evidence="1">Uncharacterized protein</fullName>
    </submittedName>
</protein>
<evidence type="ECO:0000313" key="2">
    <source>
        <dbReference type="Proteomes" id="UP000326799"/>
    </source>
</evidence>
<evidence type="ECO:0000313" key="1">
    <source>
        <dbReference type="EMBL" id="KAB8219267.1"/>
    </source>
</evidence>
<sequence length="897" mass="101152">MSISPSKKSQSSSPSQNQELVTQSLHGVHLGKGPSDTQGLDGDWRNWESVDEMGASLGLEEDILIMLKASHRTSKLGFQEWLIAESSHYYRNVKHHFQNQRPSARPLGWPKKSDTSLIVKAYMHFLHVHWCFHLDRFSEYEKICKRLFSATVNTTPELPAVSNAVQKAFHQKASGRRDIAAHLLALINEYYEEYDSCSYLAPYTTIVGPSGIGKSHAIQEIARKGVYVGYCSLAERRSGAYPQRSPITDFLPSLRDRSETTMFFECLVAANLANMKICKDLNISPIDWFELQVRVEFSDFQKALANQVFDMFKQSAPQSAHPRIRSNDVHVGDEEGGDGFNYQEYLSTHISNYEGKVRPFFSSILKEKRCQRTAKSGDSSDVQVQSSQNQVSIILCFDEARGLLNPSLPANQGQEGIFLGFRRALRHQSKISHEIDHKRFFAVLLDTAARVSDFSPPRKLDPSLKWIEPEELGLFPPIYELDTMDILAQDQDVGWKMLRDNLREEHGTNNLNYLYNLGRPLWGAIAAKGTIRGAQDIAQSKIMTNEAKMKETEALALFSYRINFNVGIYDLAQTLTSHYLRYIVNFDHTRSWLLSVQPSEPILAWVSQKLMSKKPDTRLAIIQSFYTNISKGTIHVGDVGELTAAVIMLFSFDRAHGQALPKQVKISNFLSSVFRDNISMQIKSCMGDKEGLKLLWQEGMVFFNHFVRLQDKPSAQTLHAAYYRGAALFPPEGFKGCDLIIPVFLPSQTNMSYIIIQVKNRQNDKFTPGFRNEAKSSLKSAANLLPSTPHLGIMLSLRGKDNQAQVEVVYPKETEKSPRGGGAFGQIYLFNDMERVVVAAVGLDHTIYPSLIHPKDDTNKPHTSLESIEVLRRLVAFKAGTHPSSESSYHKNLTPLG</sequence>
<name>A0A5N6EPM1_9EURO</name>
<dbReference type="PANTHER" id="PTHR33266">
    <property type="entry name" value="CHROMOSOME 15, WHOLE GENOME SHOTGUN SEQUENCE"/>
    <property type="match status" value="1"/>
</dbReference>
<gene>
    <name evidence="1" type="ORF">BDV33DRAFT_204584</name>
</gene>